<proteinExistence type="predicted"/>
<gene>
    <name evidence="7" type="ORF">FBUS_02289</name>
</gene>
<feature type="compositionally biased region" description="Polar residues" evidence="5">
    <location>
        <begin position="144"/>
        <end position="164"/>
    </location>
</feature>
<feature type="region of interest" description="Disordered" evidence="5">
    <location>
        <begin position="144"/>
        <end position="167"/>
    </location>
</feature>
<evidence type="ECO:0000256" key="5">
    <source>
        <dbReference type="SAM" id="MobiDB-lite"/>
    </source>
</evidence>
<dbReference type="Pfam" id="PF14732">
    <property type="entry name" value="UAE_UbL"/>
    <property type="match status" value="1"/>
</dbReference>
<dbReference type="SUPFAM" id="SSF69572">
    <property type="entry name" value="Activating enzymes of the ubiquitin-like proteins"/>
    <property type="match status" value="1"/>
</dbReference>
<feature type="domain" description="Ubiquitin/SUMO-activating enzyme ubiquitin-like" evidence="6">
    <location>
        <begin position="324"/>
        <end position="405"/>
    </location>
</feature>
<dbReference type="Proteomes" id="UP000728185">
    <property type="component" value="Unassembled WGS sequence"/>
</dbReference>
<protein>
    <submittedName>
        <fullName evidence="7">SUMO-activating enzyme subunit 2</fullName>
    </submittedName>
</protein>
<evidence type="ECO:0000313" key="7">
    <source>
        <dbReference type="EMBL" id="KAA0199287.1"/>
    </source>
</evidence>
<reference evidence="7" key="1">
    <citation type="submission" date="2019-05" db="EMBL/GenBank/DDBJ databases">
        <title>Annotation for the trematode Fasciolopsis buski.</title>
        <authorList>
            <person name="Choi Y.-J."/>
        </authorList>
    </citation>
    <scope>NUCLEOTIDE SEQUENCE</scope>
    <source>
        <strain evidence="7">HT</strain>
        <tissue evidence="7">Whole worm</tissue>
    </source>
</reference>
<dbReference type="Gene3D" id="1.10.10.520">
    <property type="entry name" value="Ubiquitin activating enzymes (Uba3). Chain: B, domain 2"/>
    <property type="match status" value="1"/>
</dbReference>
<dbReference type="OrthoDB" id="10255449at2759"/>
<evidence type="ECO:0000313" key="8">
    <source>
        <dbReference type="Proteomes" id="UP000728185"/>
    </source>
</evidence>
<feature type="compositionally biased region" description="Acidic residues" evidence="5">
    <location>
        <begin position="507"/>
        <end position="521"/>
    </location>
</feature>
<accession>A0A8E0S874</accession>
<dbReference type="GO" id="GO:0005524">
    <property type="term" value="F:ATP binding"/>
    <property type="evidence" value="ECO:0007669"/>
    <property type="project" value="UniProtKB-KW"/>
</dbReference>
<dbReference type="Gene3D" id="3.10.290.20">
    <property type="entry name" value="Ubiquitin-like 2 activating enzyme e1b. Chain: B, domain 3"/>
    <property type="match status" value="1"/>
</dbReference>
<feature type="region of interest" description="Disordered" evidence="5">
    <location>
        <begin position="22"/>
        <end position="65"/>
    </location>
</feature>
<organism evidence="7 8">
    <name type="scientific">Fasciolopsis buskii</name>
    <dbReference type="NCBI Taxonomy" id="27845"/>
    <lineage>
        <taxon>Eukaryota</taxon>
        <taxon>Metazoa</taxon>
        <taxon>Spiralia</taxon>
        <taxon>Lophotrochozoa</taxon>
        <taxon>Platyhelminthes</taxon>
        <taxon>Trematoda</taxon>
        <taxon>Digenea</taxon>
        <taxon>Plagiorchiida</taxon>
        <taxon>Echinostomata</taxon>
        <taxon>Echinostomatoidea</taxon>
        <taxon>Fasciolidae</taxon>
        <taxon>Fasciolopsis</taxon>
    </lineage>
</organism>
<name>A0A8E0S874_9TREM</name>
<comment type="pathway">
    <text evidence="4">Protein modification.</text>
</comment>
<keyword evidence="1" id="KW-0547">Nucleotide-binding</keyword>
<dbReference type="InterPro" id="IPR023318">
    <property type="entry name" value="Ub_act_enz_dom_a_sf"/>
</dbReference>
<evidence type="ECO:0000256" key="2">
    <source>
        <dbReference type="ARBA" id="ARBA00022786"/>
    </source>
</evidence>
<dbReference type="InterPro" id="IPR035985">
    <property type="entry name" value="Ubiquitin-activating_enz"/>
</dbReference>
<comment type="caution">
    <text evidence="7">The sequence shown here is derived from an EMBL/GenBank/DDBJ whole genome shotgun (WGS) entry which is preliminary data.</text>
</comment>
<evidence type="ECO:0000259" key="6">
    <source>
        <dbReference type="Pfam" id="PF14732"/>
    </source>
</evidence>
<dbReference type="GO" id="GO:0008641">
    <property type="term" value="F:ubiquitin-like modifier activating enzyme activity"/>
    <property type="evidence" value="ECO:0007669"/>
    <property type="project" value="InterPro"/>
</dbReference>
<keyword evidence="3" id="KW-0067">ATP-binding</keyword>
<sequence>MDPWLLHRRSYPLSNLFGASDFENEEVSPDTNDPELQKNVAKESGNSPVFLSNNQSDNNLPKETDKMNDCKSLTLRDWFRQKWSSCSQQTDVLSHSDCVRALAWRLFHDDIVILIGMRDLWVDRQDRQEPIPLSQEIVRESLNSSHAQSSNLSDRSSHNESSSTKLRDQRILTPSGWLRLFMGSVRALQERVVSGSERELSWDKDDDDAMDFVAGAAILRAHLFHVPGAEKLTRFTMKSLAGNIVPAIATTNAIIAGLMVLQARHILSRSAKHIRTIYLHRNPTGRQGNRRLVVPCEPSVPNPSCLVCSPAVTKSRLRLHCVPSVLTLRLIRDCILIRHLGMLAPDVELTERGLILISSEESETDEATLNKSLDDFHVTNGFHLQCDDFRQDFNVCLVVVTQTADEMEIACEAADQNGKRSVIAKDFSEGWCLIGDPQALSETKEELAHNHSNSASTSSSLKRTHDVVSATPGTTDTHVPEPEGDAQPVKRARLSSTAEGPESVDVIVDDDDDEDDVVLLD</sequence>
<feature type="compositionally biased region" description="Low complexity" evidence="5">
    <location>
        <begin position="450"/>
        <end position="461"/>
    </location>
</feature>
<feature type="compositionally biased region" description="Polar residues" evidence="5">
    <location>
        <begin position="44"/>
        <end position="59"/>
    </location>
</feature>
<evidence type="ECO:0000256" key="3">
    <source>
        <dbReference type="ARBA" id="ARBA00022840"/>
    </source>
</evidence>
<dbReference type="AlphaFoldDB" id="A0A8E0S874"/>
<dbReference type="InterPro" id="IPR028077">
    <property type="entry name" value="UAE_UbL_dom"/>
</dbReference>
<feature type="region of interest" description="Disordered" evidence="5">
    <location>
        <begin position="443"/>
        <end position="521"/>
    </location>
</feature>
<keyword evidence="8" id="KW-1185">Reference proteome</keyword>
<dbReference type="EMBL" id="LUCM01001215">
    <property type="protein sequence ID" value="KAA0199287.1"/>
    <property type="molecule type" value="Genomic_DNA"/>
</dbReference>
<evidence type="ECO:0000256" key="1">
    <source>
        <dbReference type="ARBA" id="ARBA00022741"/>
    </source>
</evidence>
<evidence type="ECO:0000256" key="4">
    <source>
        <dbReference type="ARBA" id="ARBA00043952"/>
    </source>
</evidence>
<keyword evidence="2" id="KW-0833">Ubl conjugation pathway</keyword>